<dbReference type="CDD" id="cd12113">
    <property type="entry name" value="PHP_PolIIIA_DnaE3"/>
    <property type="match status" value="1"/>
</dbReference>
<dbReference type="GO" id="GO:0008408">
    <property type="term" value="F:3'-5' exonuclease activity"/>
    <property type="evidence" value="ECO:0007669"/>
    <property type="project" value="InterPro"/>
</dbReference>
<dbReference type="Pfam" id="PF17657">
    <property type="entry name" value="DNA_pol3_finger"/>
    <property type="match status" value="1"/>
</dbReference>
<gene>
    <name evidence="10" type="ORF">A3J30_02635</name>
</gene>
<dbReference type="InterPro" id="IPR041931">
    <property type="entry name" value="DNA_pol3_alpha_thumb_dom"/>
</dbReference>
<dbReference type="InterPro" id="IPR011708">
    <property type="entry name" value="DNA_pol3_alpha_NTPase_dom"/>
</dbReference>
<evidence type="ECO:0000256" key="5">
    <source>
        <dbReference type="ARBA" id="ARBA00022695"/>
    </source>
</evidence>
<comment type="catalytic activity">
    <reaction evidence="8">
        <text>DNA(n) + a 2'-deoxyribonucleoside 5'-triphosphate = DNA(n+1) + diphosphate</text>
        <dbReference type="Rhea" id="RHEA:22508"/>
        <dbReference type="Rhea" id="RHEA-COMP:17339"/>
        <dbReference type="Rhea" id="RHEA-COMP:17340"/>
        <dbReference type="ChEBI" id="CHEBI:33019"/>
        <dbReference type="ChEBI" id="CHEBI:61560"/>
        <dbReference type="ChEBI" id="CHEBI:173112"/>
        <dbReference type="EC" id="2.7.7.7"/>
    </reaction>
</comment>
<dbReference type="AlphaFoldDB" id="A0A1G2RU33"/>
<evidence type="ECO:0000256" key="6">
    <source>
        <dbReference type="ARBA" id="ARBA00022705"/>
    </source>
</evidence>
<keyword evidence="5" id="KW-0548">Nucleotidyltransferase</keyword>
<dbReference type="PANTHER" id="PTHR32294:SF0">
    <property type="entry name" value="DNA POLYMERASE III SUBUNIT ALPHA"/>
    <property type="match status" value="1"/>
</dbReference>
<evidence type="ECO:0000256" key="4">
    <source>
        <dbReference type="ARBA" id="ARBA00022679"/>
    </source>
</evidence>
<dbReference type="GO" id="GO:0003887">
    <property type="term" value="F:DNA-directed DNA polymerase activity"/>
    <property type="evidence" value="ECO:0007669"/>
    <property type="project" value="UniProtKB-KW"/>
</dbReference>
<organism evidence="10 11">
    <name type="scientific">Candidatus Wildermuthbacteria bacterium RIFCSPLOWO2_02_FULL_47_9c</name>
    <dbReference type="NCBI Taxonomy" id="1802466"/>
    <lineage>
        <taxon>Bacteria</taxon>
        <taxon>Candidatus Wildermuthiibacteriota</taxon>
    </lineage>
</organism>
<accession>A0A1G2RU33</accession>
<dbReference type="PANTHER" id="PTHR32294">
    <property type="entry name" value="DNA POLYMERASE III SUBUNIT ALPHA"/>
    <property type="match status" value="1"/>
</dbReference>
<dbReference type="GO" id="GO:0005737">
    <property type="term" value="C:cytoplasm"/>
    <property type="evidence" value="ECO:0007669"/>
    <property type="project" value="UniProtKB-SubCell"/>
</dbReference>
<feature type="domain" description="Polymerase/histidinol phosphatase N-terminal" evidence="9">
    <location>
        <begin position="6"/>
        <end position="73"/>
    </location>
</feature>
<dbReference type="Pfam" id="PF01336">
    <property type="entry name" value="tRNA_anti-codon"/>
    <property type="match status" value="1"/>
</dbReference>
<dbReference type="EC" id="2.7.7.7" evidence="2"/>
<dbReference type="Gene3D" id="1.10.150.870">
    <property type="match status" value="1"/>
</dbReference>
<evidence type="ECO:0000256" key="8">
    <source>
        <dbReference type="ARBA" id="ARBA00049244"/>
    </source>
</evidence>
<dbReference type="SUPFAM" id="SSF89550">
    <property type="entry name" value="PHP domain-like"/>
    <property type="match status" value="1"/>
</dbReference>
<evidence type="ECO:0000313" key="11">
    <source>
        <dbReference type="Proteomes" id="UP000178222"/>
    </source>
</evidence>
<dbReference type="InterPro" id="IPR040982">
    <property type="entry name" value="DNA_pol3_finger"/>
</dbReference>
<dbReference type="Pfam" id="PF02811">
    <property type="entry name" value="PHP"/>
    <property type="match status" value="1"/>
</dbReference>
<evidence type="ECO:0000256" key="2">
    <source>
        <dbReference type="ARBA" id="ARBA00012417"/>
    </source>
</evidence>
<dbReference type="NCBIfam" id="NF004226">
    <property type="entry name" value="PRK05673.1"/>
    <property type="match status" value="1"/>
</dbReference>
<dbReference type="InterPro" id="IPR029460">
    <property type="entry name" value="DNAPol_HHH"/>
</dbReference>
<dbReference type="InterPro" id="IPR003141">
    <property type="entry name" value="Pol/His_phosphatase_N"/>
</dbReference>
<dbReference type="Gene3D" id="3.20.20.140">
    <property type="entry name" value="Metal-dependent hydrolases"/>
    <property type="match status" value="1"/>
</dbReference>
<dbReference type="EMBL" id="MHUL01000051">
    <property type="protein sequence ID" value="OHA75792.1"/>
    <property type="molecule type" value="Genomic_DNA"/>
</dbReference>
<dbReference type="InterPro" id="IPR004805">
    <property type="entry name" value="DnaE2/DnaE/PolC"/>
</dbReference>
<dbReference type="Gene3D" id="1.10.10.1600">
    <property type="entry name" value="Bacterial DNA polymerase III alpha subunit, thumb domain"/>
    <property type="match status" value="1"/>
</dbReference>
<dbReference type="GO" id="GO:0003676">
    <property type="term" value="F:nucleic acid binding"/>
    <property type="evidence" value="ECO:0007669"/>
    <property type="project" value="InterPro"/>
</dbReference>
<proteinExistence type="predicted"/>
<dbReference type="GO" id="GO:0006260">
    <property type="term" value="P:DNA replication"/>
    <property type="evidence" value="ECO:0007669"/>
    <property type="project" value="UniProtKB-KW"/>
</dbReference>
<dbReference type="InterPro" id="IPR004365">
    <property type="entry name" value="NA-bd_OB_tRNA"/>
</dbReference>
<dbReference type="InterPro" id="IPR016195">
    <property type="entry name" value="Pol/histidinol_Pase-like"/>
</dbReference>
<keyword evidence="6" id="KW-0235">DNA replication</keyword>
<reference evidence="10 11" key="1">
    <citation type="journal article" date="2016" name="Nat. Commun.">
        <title>Thousands of microbial genomes shed light on interconnected biogeochemical processes in an aquifer system.</title>
        <authorList>
            <person name="Anantharaman K."/>
            <person name="Brown C.T."/>
            <person name="Hug L.A."/>
            <person name="Sharon I."/>
            <person name="Castelle C.J."/>
            <person name="Probst A.J."/>
            <person name="Thomas B.C."/>
            <person name="Singh A."/>
            <person name="Wilkins M.J."/>
            <person name="Karaoz U."/>
            <person name="Brodie E.L."/>
            <person name="Williams K.H."/>
            <person name="Hubbard S.S."/>
            <person name="Banfield J.F."/>
        </authorList>
    </citation>
    <scope>NUCLEOTIDE SEQUENCE [LARGE SCALE GENOMIC DNA]</scope>
</reference>
<evidence type="ECO:0000313" key="10">
    <source>
        <dbReference type="EMBL" id="OHA75792.1"/>
    </source>
</evidence>
<dbReference type="Pfam" id="PF07733">
    <property type="entry name" value="DNA_pol3_alpha"/>
    <property type="match status" value="1"/>
</dbReference>
<protein>
    <recommendedName>
        <fullName evidence="3">DNA polymerase III subunit alpha</fullName>
        <ecNumber evidence="2">2.7.7.7</ecNumber>
    </recommendedName>
</protein>
<comment type="subcellular location">
    <subcellularLocation>
        <location evidence="1">Cytoplasm</location>
    </subcellularLocation>
</comment>
<evidence type="ECO:0000256" key="1">
    <source>
        <dbReference type="ARBA" id="ARBA00004496"/>
    </source>
</evidence>
<comment type="caution">
    <text evidence="10">The sequence shown here is derived from an EMBL/GenBank/DDBJ whole genome shotgun (WGS) entry which is preliminary data.</text>
</comment>
<dbReference type="NCBIfam" id="NF005298">
    <property type="entry name" value="PRK06826.1"/>
    <property type="match status" value="1"/>
</dbReference>
<evidence type="ECO:0000259" key="9">
    <source>
        <dbReference type="SMART" id="SM00481"/>
    </source>
</evidence>
<name>A0A1G2RU33_9BACT</name>
<keyword evidence="7" id="KW-0239">DNA-directed DNA polymerase</keyword>
<dbReference type="CDD" id="cd04485">
    <property type="entry name" value="DnaE_OBF"/>
    <property type="match status" value="1"/>
</dbReference>
<evidence type="ECO:0000256" key="7">
    <source>
        <dbReference type="ARBA" id="ARBA00022932"/>
    </source>
</evidence>
<dbReference type="InterPro" id="IPR004013">
    <property type="entry name" value="PHP_dom"/>
</dbReference>
<dbReference type="SMART" id="SM00481">
    <property type="entry name" value="POLIIIAc"/>
    <property type="match status" value="1"/>
</dbReference>
<keyword evidence="4" id="KW-0808">Transferase</keyword>
<sequence length="1073" mass="121368">MPGKFTHLHIHSHYSLLDGLPKIDQLLDRVQELGMDSVALTDHGNLYGAVEFYKKAKERSIKPILGCEMYVAREGMLDKRPGVDDTIYHIILLVKNAQGYKNLIKLLTRAHLEGFYYKPRVDETLLAKHAEGLIALSACLAGKISQLILANKMEEARNAALNYEKMFGRGNFYLELQRHPNISEQTKVNGVLLEISKTTGIPVVATADSHYLRKEDAEAQDVLMLINTNAKRDDPERLSMKGEDFSLKSAQEMTELFSDIPEALENTQKIAAACNAELELHKNLLPEFPLPEGKTADEYLRELCLAGLEAKPQYKDSKEARDRLGYELDVIRQTGFAAYFLIVQDFVNWAKQNRIVVGPGRGSAAGSLVAYLLKITNVDPLRYNLLFERFLNPERVSRPDIDLDFADTRRDEVIEYVAQKYGRDRVAQIITFGTMASRAVVRDVGRALGYEYGYCDRVAKLIPFGYSLAQSLEQVDDFRQLYESDEQAKRLIDLGKKLEGVARHASTHACGVVISSDPLDERVPLQHPTQNDVSIVTQYEMHSVEDIGLLKMDFLGLKNLTIIEETLKRIYAIHGKNIDIDAVPLDDPKVYTLLRQGDTTGVFQLESGGMRRYLRELKPSAFEDIIAMVALYRPGPMELIPDYIARKAGKKEIVYLHPKLEPILRNTYGIAVYQEQILQVARDLAGFSYGEADILRKAIGKKIKGLLEEQKAKFVERAIANGTSKKIAEKVFDFIEPFASYGFNRSHAACYATIAYQTAWLKANYPLEFMSALLTSERADVERTAFLIEETRKMGIEVLPPDVNESFAFFSVVPEKKQIRFGLLAIKNVGEGIVASIIQERKEHGPYLSIHDFVSRVATKDLNKKSMESMIKAGVFDQFGERNQLLHNMERLLGIARENQKNKTNGQKGLFDAHFAPSEKTSFALEAAEPAKETEMLSWEKELLGLYVTSHPLKGIKNILESRALAIRSLEEAVQEIHNTRYKFQFSRQRERLRIGGIISSVKRIVTKAGKPMLFMRVEDLTDRIEVVVFPSVIERYPSALQENKIVFITGRLDHRGGEKKFLAEEIEEILTA</sequence>
<evidence type="ECO:0000256" key="3">
    <source>
        <dbReference type="ARBA" id="ARBA00019114"/>
    </source>
</evidence>
<dbReference type="Pfam" id="PF14579">
    <property type="entry name" value="HHH_6"/>
    <property type="match status" value="1"/>
</dbReference>
<dbReference type="Proteomes" id="UP000178222">
    <property type="component" value="Unassembled WGS sequence"/>
</dbReference>
<dbReference type="NCBIfam" id="TIGR00594">
    <property type="entry name" value="polc"/>
    <property type="match status" value="1"/>
</dbReference>